<keyword evidence="8" id="KW-0482">Metalloprotease</keyword>
<keyword evidence="9" id="KW-0732">Signal</keyword>
<dbReference type="InterPro" id="IPR008753">
    <property type="entry name" value="Peptidase_M13_N"/>
</dbReference>
<keyword evidence="12" id="KW-1185">Reference proteome</keyword>
<evidence type="ECO:0000256" key="6">
    <source>
        <dbReference type="ARBA" id="ARBA00022801"/>
    </source>
</evidence>
<reference evidence="13 14" key="1">
    <citation type="submission" date="2025-04" db="UniProtKB">
        <authorList>
            <consortium name="RefSeq"/>
        </authorList>
    </citation>
    <scope>IDENTIFICATION</scope>
</reference>
<evidence type="ECO:0000256" key="4">
    <source>
        <dbReference type="ARBA" id="ARBA00022670"/>
    </source>
</evidence>
<accession>A0A6P3WTC3</accession>
<comment type="cofactor">
    <cofactor evidence="1">
        <name>Zn(2+)</name>
        <dbReference type="ChEBI" id="CHEBI:29105"/>
    </cofactor>
</comment>
<dbReference type="Gene3D" id="1.10.1380.10">
    <property type="entry name" value="Neutral endopeptidase , domain2"/>
    <property type="match status" value="1"/>
</dbReference>
<evidence type="ECO:0000256" key="5">
    <source>
        <dbReference type="ARBA" id="ARBA00022723"/>
    </source>
</evidence>
<dbReference type="Proteomes" id="UP000515204">
    <property type="component" value="Unplaced"/>
</dbReference>
<dbReference type="Pfam" id="PF01431">
    <property type="entry name" value="Peptidase_M13"/>
    <property type="match status" value="1"/>
</dbReference>
<dbReference type="InterPro" id="IPR042089">
    <property type="entry name" value="Peptidase_M13_dom_2"/>
</dbReference>
<dbReference type="GO" id="GO:0004222">
    <property type="term" value="F:metalloendopeptidase activity"/>
    <property type="evidence" value="ECO:0007669"/>
    <property type="project" value="InterPro"/>
</dbReference>
<dbReference type="InterPro" id="IPR018497">
    <property type="entry name" value="Peptidase_M13_C"/>
</dbReference>
<dbReference type="GO" id="GO:0046872">
    <property type="term" value="F:metal ion binding"/>
    <property type="evidence" value="ECO:0007669"/>
    <property type="project" value="UniProtKB-KW"/>
</dbReference>
<feature type="domain" description="Peptidase M13 C-terminal" evidence="10">
    <location>
        <begin position="509"/>
        <end position="720"/>
    </location>
</feature>
<feature type="chain" id="PRO_5044646683" evidence="9">
    <location>
        <begin position="18"/>
        <end position="722"/>
    </location>
</feature>
<dbReference type="RefSeq" id="XP_014469078.1">
    <property type="nucleotide sequence ID" value="XM_014613592.1"/>
</dbReference>
<name>A0A6P3WTC3_DINQU</name>
<dbReference type="OrthoDB" id="6475849at2759"/>
<keyword evidence="4" id="KW-0645">Protease</keyword>
<evidence type="ECO:0000256" key="3">
    <source>
        <dbReference type="ARBA" id="ARBA00007357"/>
    </source>
</evidence>
<proteinExistence type="inferred from homology"/>
<dbReference type="GO" id="GO:0005886">
    <property type="term" value="C:plasma membrane"/>
    <property type="evidence" value="ECO:0007669"/>
    <property type="project" value="UniProtKB-SubCell"/>
</dbReference>
<dbReference type="PROSITE" id="PS51885">
    <property type="entry name" value="NEPRILYSIN"/>
    <property type="match status" value="1"/>
</dbReference>
<gene>
    <name evidence="13 14" type="primary">LOC106741490</name>
</gene>
<comment type="similarity">
    <text evidence="3">Belongs to the peptidase M13 family.</text>
</comment>
<feature type="domain" description="Peptidase M13 N-terminal" evidence="11">
    <location>
        <begin position="51"/>
        <end position="450"/>
    </location>
</feature>
<organism evidence="12 13">
    <name type="scientific">Dinoponera quadriceps</name>
    <name type="common">South American ant</name>
    <dbReference type="NCBI Taxonomy" id="609295"/>
    <lineage>
        <taxon>Eukaryota</taxon>
        <taxon>Metazoa</taxon>
        <taxon>Ecdysozoa</taxon>
        <taxon>Arthropoda</taxon>
        <taxon>Hexapoda</taxon>
        <taxon>Insecta</taxon>
        <taxon>Pterygota</taxon>
        <taxon>Neoptera</taxon>
        <taxon>Endopterygota</taxon>
        <taxon>Hymenoptera</taxon>
        <taxon>Apocrita</taxon>
        <taxon>Aculeata</taxon>
        <taxon>Formicoidea</taxon>
        <taxon>Formicidae</taxon>
        <taxon>Ponerinae</taxon>
        <taxon>Ponerini</taxon>
        <taxon>Dinoponera</taxon>
    </lineage>
</organism>
<dbReference type="RefSeq" id="XP_014469077.1">
    <property type="nucleotide sequence ID" value="XM_014613591.1"/>
</dbReference>
<keyword evidence="6" id="KW-0378">Hydrolase</keyword>
<evidence type="ECO:0000256" key="7">
    <source>
        <dbReference type="ARBA" id="ARBA00022833"/>
    </source>
</evidence>
<comment type="subcellular location">
    <subcellularLocation>
        <location evidence="2">Cell membrane</location>
        <topology evidence="2">Single-pass type II membrane protein</topology>
    </subcellularLocation>
</comment>
<evidence type="ECO:0000256" key="9">
    <source>
        <dbReference type="SAM" id="SignalP"/>
    </source>
</evidence>
<evidence type="ECO:0000313" key="13">
    <source>
        <dbReference type="RefSeq" id="XP_014469077.1"/>
    </source>
</evidence>
<evidence type="ECO:0000256" key="1">
    <source>
        <dbReference type="ARBA" id="ARBA00001947"/>
    </source>
</evidence>
<feature type="signal peptide" evidence="9">
    <location>
        <begin position="1"/>
        <end position="17"/>
    </location>
</feature>
<evidence type="ECO:0000256" key="8">
    <source>
        <dbReference type="ARBA" id="ARBA00023049"/>
    </source>
</evidence>
<dbReference type="InterPro" id="IPR024079">
    <property type="entry name" value="MetalloPept_cat_dom_sf"/>
</dbReference>
<sequence>MTFLPLLFCVIIAGAVGLPRRRSTEYTVCESEVCRKVGESIRRDMNDSYEPCTNFYEYGCGLRLENNRTQSNDVEWSEKHILDLKSRISHRLKEILEEQSEYDDLPPIKMMKQYYRSCIDEDAIEKHGLEPIQKLLDAKGGWPIQLGNHEASNYTWQEVDDYYLQMFLASSFIAIRYTPQKENATNLILTVKVGTTYFLMKTIGKKRFVYWETDRLVNVLRAFKRHIGTDVPIENYIADISDIIKFSRNFRNISQYEMNAKKVNEQDYDIMTIAELQGYYDLAGTQQPTAQVNLLQKIQLLFKSSNITVDVSTPVLVQNKHLLHQLAHLLGATPPHVIVNYIHWNVVNQFLPYLTKEMRDINFETTYMEYITKQKPRWEICVEDTGLEEALSFLFIKKYNMENMITGVTEMLDNIKTEMKRHILNSTWTSASAKHFMIDKIDNVISLIGYSNWYNNQTALIEYYEGLEVGESYFKNKVATTVFKTKRILKDYLKPMNRTKWIFAPITFNAAYAHQMNSMIIPAAVVQDPYFAPDIPLAINYGAIGMIIGHELAHSVDSTGMKYNKFGNEITMDVETAQAYKERMKCFIDQYNNYTLTAANEYRAAIQLDGVFTRNENIADNIGLEIAFAAFQRHKLTAGSQPRLTGLTDINDEQLFFLSFANSWCTAKKERKYKSLNFNVNVHSPKEFRVLGTLSNMESFSDAFNCPADSPMNRDTKCTIWN</sequence>
<dbReference type="InterPro" id="IPR000718">
    <property type="entry name" value="Peptidase_M13"/>
</dbReference>
<evidence type="ECO:0000256" key="2">
    <source>
        <dbReference type="ARBA" id="ARBA00004401"/>
    </source>
</evidence>
<dbReference type="AlphaFoldDB" id="A0A6P3WTC3"/>
<dbReference type="KEGG" id="dqu:106741490"/>
<dbReference type="SUPFAM" id="SSF55486">
    <property type="entry name" value="Metalloproteases ('zincins'), catalytic domain"/>
    <property type="match status" value="1"/>
</dbReference>
<dbReference type="PRINTS" id="PR00786">
    <property type="entry name" value="NEPRILYSIN"/>
</dbReference>
<evidence type="ECO:0000313" key="14">
    <source>
        <dbReference type="RefSeq" id="XP_014469078.1"/>
    </source>
</evidence>
<evidence type="ECO:0000313" key="12">
    <source>
        <dbReference type="Proteomes" id="UP000515204"/>
    </source>
</evidence>
<dbReference type="GO" id="GO:0016485">
    <property type="term" value="P:protein processing"/>
    <property type="evidence" value="ECO:0007669"/>
    <property type="project" value="TreeGrafter"/>
</dbReference>
<dbReference type="GeneID" id="106741490"/>
<dbReference type="CDD" id="cd08662">
    <property type="entry name" value="M13"/>
    <property type="match status" value="1"/>
</dbReference>
<keyword evidence="5" id="KW-0479">Metal-binding</keyword>
<protein>
    <submittedName>
        <fullName evidence="13 14">Endothelin-converting enzyme 1-like isoform X1</fullName>
    </submittedName>
</protein>
<evidence type="ECO:0000259" key="10">
    <source>
        <dbReference type="Pfam" id="PF01431"/>
    </source>
</evidence>
<evidence type="ECO:0000259" key="11">
    <source>
        <dbReference type="Pfam" id="PF05649"/>
    </source>
</evidence>
<keyword evidence="7" id="KW-0862">Zinc</keyword>
<dbReference type="PANTHER" id="PTHR11733">
    <property type="entry name" value="ZINC METALLOPROTEASE FAMILY M13 NEPRILYSIN-RELATED"/>
    <property type="match status" value="1"/>
</dbReference>
<dbReference type="Pfam" id="PF05649">
    <property type="entry name" value="Peptidase_M13_N"/>
    <property type="match status" value="1"/>
</dbReference>
<dbReference type="PANTHER" id="PTHR11733:SF237">
    <property type="entry name" value="NEPRILYSIN-LIKE 4"/>
    <property type="match status" value="1"/>
</dbReference>
<dbReference type="Gene3D" id="3.40.390.10">
    <property type="entry name" value="Collagenase (Catalytic Domain)"/>
    <property type="match status" value="1"/>
</dbReference>